<evidence type="ECO:0000313" key="8">
    <source>
        <dbReference type="Proteomes" id="UP001501231"/>
    </source>
</evidence>
<dbReference type="RefSeq" id="WP_344594439.1">
    <property type="nucleotide sequence ID" value="NZ_BAAARW010000026.1"/>
</dbReference>
<dbReference type="SFLD" id="SFLDF00324">
    <property type="entry name" value="bacteriocin_maturation"/>
    <property type="match status" value="1"/>
</dbReference>
<evidence type="ECO:0000313" key="7">
    <source>
        <dbReference type="EMBL" id="GAA2441369.1"/>
    </source>
</evidence>
<evidence type="ECO:0000256" key="3">
    <source>
        <dbReference type="ARBA" id="ARBA00022723"/>
    </source>
</evidence>
<accession>A0ABN3JWA5</accession>
<dbReference type="InterPro" id="IPR006158">
    <property type="entry name" value="Cobalamin-bd"/>
</dbReference>
<sequence length="622" mass="69621">MRVTLAAMPWQSFELPSLPLALLKARLAETRPADTVTEYYGYLRWAEYLLERTGGEITPAVCEQVSVDDVFHGIGDWIFAGALYGDSRWRVAELEAYAARARGGASLDLGPARRMRPLAAGFIGLAAAEILASGPDVVGLTSTFMQNAASLALARRLKEIAPGVTIVFGGSNCDGVMGHALHRNHPFVDYVVRGEGERVFPELLARIETGDSPEHLPGVCWWKGDDSVANETAAHPVPPALIPRPDFDGWQRVLDASPVRPFVEPKLLLEGARGCWWGEKHQCAFCGLNGSTIAFRSHPAERFREDIDHLVKRHRILDIITVDNILDMSYFRGLLPGLAASGWDLRIHYEVKANLRADQLRLLAEAGVHCVQPGIESLSTRVLELMDKGTTATINVRMLRDCETEGITASWNHLCGFPGETDDDYLRVIEQMPALVHLQPPGSVGRIMLERFSPYFERPELGFAERRPHRIYDHVYDLPEEELNDLVYLFDTPPAGISDELEKRLQDAAEHWREAYTASALVIRDDTENHLRIEDRRAGWPRTDHVLTGWQADAYRALERGRTAKALAKRLTMDVGDWLQEQTRRGLLFQDGSTYLAIATRGVPVHKVPECLGETSRWRPHV</sequence>
<dbReference type="Gene3D" id="3.80.30.20">
    <property type="entry name" value="tm_1862 like domain"/>
    <property type="match status" value="1"/>
</dbReference>
<protein>
    <submittedName>
        <fullName evidence="7">RiPP maturation radical SAM C-methyltransferase</fullName>
    </submittedName>
</protein>
<dbReference type="Proteomes" id="UP001501231">
    <property type="component" value="Unassembled WGS sequence"/>
</dbReference>
<feature type="domain" description="B12-binding" evidence="6">
    <location>
        <begin position="75"/>
        <end position="214"/>
    </location>
</feature>
<organism evidence="7 8">
    <name type="scientific">Actinomadura vinacea</name>
    <dbReference type="NCBI Taxonomy" id="115336"/>
    <lineage>
        <taxon>Bacteria</taxon>
        <taxon>Bacillati</taxon>
        <taxon>Actinomycetota</taxon>
        <taxon>Actinomycetes</taxon>
        <taxon>Streptosporangiales</taxon>
        <taxon>Thermomonosporaceae</taxon>
        <taxon>Actinomadura</taxon>
    </lineage>
</organism>
<keyword evidence="2" id="KW-0949">S-adenosyl-L-methionine</keyword>
<dbReference type="SFLD" id="SFLDS00029">
    <property type="entry name" value="Radical_SAM"/>
    <property type="match status" value="1"/>
</dbReference>
<dbReference type="InterPro" id="IPR023984">
    <property type="entry name" value="rSAM_ocin_1"/>
</dbReference>
<evidence type="ECO:0000256" key="1">
    <source>
        <dbReference type="ARBA" id="ARBA00001966"/>
    </source>
</evidence>
<dbReference type="PANTHER" id="PTHR43409:SF7">
    <property type="entry name" value="BLL1977 PROTEIN"/>
    <property type="match status" value="1"/>
</dbReference>
<dbReference type="InterPro" id="IPR006638">
    <property type="entry name" value="Elp3/MiaA/NifB-like_rSAM"/>
</dbReference>
<name>A0ABN3JWA5_9ACTN</name>
<reference evidence="7 8" key="1">
    <citation type="journal article" date="2019" name="Int. J. Syst. Evol. Microbiol.">
        <title>The Global Catalogue of Microorganisms (GCM) 10K type strain sequencing project: providing services to taxonomists for standard genome sequencing and annotation.</title>
        <authorList>
            <consortium name="The Broad Institute Genomics Platform"/>
            <consortium name="The Broad Institute Genome Sequencing Center for Infectious Disease"/>
            <person name="Wu L."/>
            <person name="Ma J."/>
        </authorList>
    </citation>
    <scope>NUCLEOTIDE SEQUENCE [LARGE SCALE GENOMIC DNA]</scope>
    <source>
        <strain evidence="7 8">JCM 3325</strain>
    </source>
</reference>
<dbReference type="SUPFAM" id="SSF102114">
    <property type="entry name" value="Radical SAM enzymes"/>
    <property type="match status" value="1"/>
</dbReference>
<dbReference type="NCBIfam" id="TIGR03975">
    <property type="entry name" value="rSAM_ocin_1"/>
    <property type="match status" value="1"/>
</dbReference>
<dbReference type="CDD" id="cd02068">
    <property type="entry name" value="radical_SAM_B12_BD"/>
    <property type="match status" value="1"/>
</dbReference>
<dbReference type="SMART" id="SM00729">
    <property type="entry name" value="Elp3"/>
    <property type="match status" value="1"/>
</dbReference>
<dbReference type="SFLD" id="SFLDG01082">
    <property type="entry name" value="B12-binding_domain_containing"/>
    <property type="match status" value="1"/>
</dbReference>
<dbReference type="InterPro" id="IPR058240">
    <property type="entry name" value="rSAM_sf"/>
</dbReference>
<dbReference type="InterPro" id="IPR051198">
    <property type="entry name" value="BchE-like"/>
</dbReference>
<dbReference type="CDD" id="cd01335">
    <property type="entry name" value="Radical_SAM"/>
    <property type="match status" value="1"/>
</dbReference>
<keyword evidence="3" id="KW-0479">Metal-binding</keyword>
<keyword evidence="5" id="KW-0411">Iron-sulfur</keyword>
<dbReference type="PANTHER" id="PTHR43409">
    <property type="entry name" value="ANAEROBIC MAGNESIUM-PROTOPORPHYRIN IX MONOMETHYL ESTER CYCLASE-RELATED"/>
    <property type="match status" value="1"/>
</dbReference>
<dbReference type="PROSITE" id="PS51332">
    <property type="entry name" value="B12_BINDING"/>
    <property type="match status" value="1"/>
</dbReference>
<dbReference type="InterPro" id="IPR007197">
    <property type="entry name" value="rSAM"/>
</dbReference>
<evidence type="ECO:0000256" key="5">
    <source>
        <dbReference type="ARBA" id="ARBA00023014"/>
    </source>
</evidence>
<comment type="cofactor">
    <cofactor evidence="1">
        <name>[4Fe-4S] cluster</name>
        <dbReference type="ChEBI" id="CHEBI:49883"/>
    </cofactor>
</comment>
<dbReference type="Pfam" id="PF04055">
    <property type="entry name" value="Radical_SAM"/>
    <property type="match status" value="1"/>
</dbReference>
<dbReference type="EMBL" id="BAAARW010000026">
    <property type="protein sequence ID" value="GAA2441369.1"/>
    <property type="molecule type" value="Genomic_DNA"/>
</dbReference>
<evidence type="ECO:0000259" key="6">
    <source>
        <dbReference type="PROSITE" id="PS51332"/>
    </source>
</evidence>
<dbReference type="Pfam" id="PF02310">
    <property type="entry name" value="B12-binding"/>
    <property type="match status" value="1"/>
</dbReference>
<dbReference type="InterPro" id="IPR023404">
    <property type="entry name" value="rSAM_horseshoe"/>
</dbReference>
<keyword evidence="8" id="KW-1185">Reference proteome</keyword>
<gene>
    <name evidence="7" type="ORF">GCM10010191_66970</name>
</gene>
<keyword evidence="4" id="KW-0408">Iron</keyword>
<proteinExistence type="predicted"/>
<evidence type="ECO:0000256" key="4">
    <source>
        <dbReference type="ARBA" id="ARBA00023004"/>
    </source>
</evidence>
<comment type="caution">
    <text evidence="7">The sequence shown here is derived from an EMBL/GenBank/DDBJ whole genome shotgun (WGS) entry which is preliminary data.</text>
</comment>
<dbReference type="Gene3D" id="3.40.50.280">
    <property type="entry name" value="Cobalamin-binding domain"/>
    <property type="match status" value="1"/>
</dbReference>
<evidence type="ECO:0000256" key="2">
    <source>
        <dbReference type="ARBA" id="ARBA00022691"/>
    </source>
</evidence>